<dbReference type="InterPro" id="IPR053142">
    <property type="entry name" value="PchR_regulatory_protein"/>
</dbReference>
<protein>
    <recommendedName>
        <fullName evidence="5">HTH araC/xylS-type domain-containing protein</fullName>
    </recommendedName>
</protein>
<dbReference type="GO" id="GO:0043565">
    <property type="term" value="F:sequence-specific DNA binding"/>
    <property type="evidence" value="ECO:0007669"/>
    <property type="project" value="InterPro"/>
</dbReference>
<evidence type="ECO:0000256" key="2">
    <source>
        <dbReference type="ARBA" id="ARBA00023125"/>
    </source>
</evidence>
<evidence type="ECO:0000256" key="3">
    <source>
        <dbReference type="ARBA" id="ARBA00023163"/>
    </source>
</evidence>
<dbReference type="PROSITE" id="PS01124">
    <property type="entry name" value="HTH_ARAC_FAMILY_2"/>
    <property type="match status" value="1"/>
</dbReference>
<dbReference type="AlphaFoldDB" id="A0A5K7ZTV3"/>
<dbReference type="Gene3D" id="1.10.10.60">
    <property type="entry name" value="Homeodomain-like"/>
    <property type="match status" value="2"/>
</dbReference>
<dbReference type="InterPro" id="IPR020449">
    <property type="entry name" value="Tscrpt_reg_AraC-type_HTH"/>
</dbReference>
<sequence>MFDGDGLQSNMPHSDPPVERTASHPVCVKCVHLNNRCDGEAVRCETIGGSSLGMICCLAGKISIRISDNGKITEHSILAGRLGCYFCSRGWCQAVCASGECARILKLRFSHAALHALMGETTVPGQDMPSARKSRFVGMVRDTTPQMNQIIGNIQDALQCMPDAELLVLAKALELLYLHFSSTPQVNTPKIDSCDNKAIQKARLILIHHLETPPSLSELANAVGMSVSKLKMLFPKFFGMPPYEYLRKMRMQRAMDLLHQHGMNVTETAMAVGYSSISHFAKAFHRQYAVFPSQVRRRLSGS</sequence>
<proteinExistence type="predicted"/>
<organism evidence="6 7">
    <name type="scientific">Desulfosarcina ovata subsp. sediminis</name>
    <dbReference type="NCBI Taxonomy" id="885957"/>
    <lineage>
        <taxon>Bacteria</taxon>
        <taxon>Pseudomonadati</taxon>
        <taxon>Thermodesulfobacteriota</taxon>
        <taxon>Desulfobacteria</taxon>
        <taxon>Desulfobacterales</taxon>
        <taxon>Desulfosarcinaceae</taxon>
        <taxon>Desulfosarcina</taxon>
    </lineage>
</organism>
<name>A0A5K7ZTV3_9BACT</name>
<keyword evidence="2" id="KW-0238">DNA-binding</keyword>
<dbReference type="GO" id="GO:0003700">
    <property type="term" value="F:DNA-binding transcription factor activity"/>
    <property type="evidence" value="ECO:0007669"/>
    <property type="project" value="InterPro"/>
</dbReference>
<evidence type="ECO:0000256" key="1">
    <source>
        <dbReference type="ARBA" id="ARBA00023015"/>
    </source>
</evidence>
<accession>A0A5K7ZTV3</accession>
<feature type="domain" description="HTH araC/xylS-type" evidence="5">
    <location>
        <begin position="200"/>
        <end position="298"/>
    </location>
</feature>
<dbReference type="SUPFAM" id="SSF46689">
    <property type="entry name" value="Homeodomain-like"/>
    <property type="match status" value="2"/>
</dbReference>
<evidence type="ECO:0000313" key="6">
    <source>
        <dbReference type="EMBL" id="BBO83656.1"/>
    </source>
</evidence>
<evidence type="ECO:0000259" key="5">
    <source>
        <dbReference type="PROSITE" id="PS01124"/>
    </source>
</evidence>
<reference evidence="6 7" key="1">
    <citation type="submission" date="2019-11" db="EMBL/GenBank/DDBJ databases">
        <title>Comparative genomics of hydrocarbon-degrading Desulfosarcina strains.</title>
        <authorList>
            <person name="Watanabe M."/>
            <person name="Kojima H."/>
            <person name="Fukui M."/>
        </authorList>
    </citation>
    <scope>NUCLEOTIDE SEQUENCE [LARGE SCALE GENOMIC DNA]</scope>
    <source>
        <strain evidence="6 7">28bB2T</strain>
    </source>
</reference>
<dbReference type="RefSeq" id="WP_155323808.1">
    <property type="nucleotide sequence ID" value="NZ_AP021876.1"/>
</dbReference>
<dbReference type="Proteomes" id="UP000425960">
    <property type="component" value="Chromosome"/>
</dbReference>
<dbReference type="PANTHER" id="PTHR47893:SF1">
    <property type="entry name" value="REGULATORY PROTEIN PCHR"/>
    <property type="match status" value="1"/>
</dbReference>
<gene>
    <name evidence="6" type="ORF">DSCO28_42220</name>
</gene>
<dbReference type="PRINTS" id="PR00032">
    <property type="entry name" value="HTHARAC"/>
</dbReference>
<feature type="region of interest" description="Disordered" evidence="4">
    <location>
        <begin position="1"/>
        <end position="20"/>
    </location>
</feature>
<dbReference type="InterPro" id="IPR018060">
    <property type="entry name" value="HTH_AraC"/>
</dbReference>
<dbReference type="InterPro" id="IPR009057">
    <property type="entry name" value="Homeodomain-like_sf"/>
</dbReference>
<dbReference type="PANTHER" id="PTHR47893">
    <property type="entry name" value="REGULATORY PROTEIN PCHR"/>
    <property type="match status" value="1"/>
</dbReference>
<evidence type="ECO:0000313" key="7">
    <source>
        <dbReference type="Proteomes" id="UP000425960"/>
    </source>
</evidence>
<keyword evidence="3" id="KW-0804">Transcription</keyword>
<evidence type="ECO:0000256" key="4">
    <source>
        <dbReference type="SAM" id="MobiDB-lite"/>
    </source>
</evidence>
<dbReference type="SMART" id="SM00342">
    <property type="entry name" value="HTH_ARAC"/>
    <property type="match status" value="1"/>
</dbReference>
<dbReference type="Pfam" id="PF12833">
    <property type="entry name" value="HTH_18"/>
    <property type="match status" value="1"/>
</dbReference>
<dbReference type="EMBL" id="AP021876">
    <property type="protein sequence ID" value="BBO83656.1"/>
    <property type="molecule type" value="Genomic_DNA"/>
</dbReference>
<keyword evidence="1" id="KW-0805">Transcription regulation</keyword>
<dbReference type="KEGG" id="dov:DSCO28_42220"/>